<evidence type="ECO:0000313" key="2">
    <source>
        <dbReference type="Proteomes" id="UP000509626"/>
    </source>
</evidence>
<dbReference type="EMBL" id="CP058579">
    <property type="protein sequence ID" value="QLG61324.1"/>
    <property type="molecule type" value="Genomic_DNA"/>
</dbReference>
<dbReference type="AlphaFoldDB" id="A0A7D5QGA6"/>
<dbReference type="RefSeq" id="WP_179267909.1">
    <property type="nucleotide sequence ID" value="NZ_CP058579.1"/>
</dbReference>
<dbReference type="OrthoDB" id="323300at2157"/>
<evidence type="ECO:0000313" key="1">
    <source>
        <dbReference type="EMBL" id="QLG61324.1"/>
    </source>
</evidence>
<sequence>MFSPPSRRTVLQLSGPTLVSVSGSLWGGLSDLAYSNRMGRDIVVTTTVTRVTTGETVLSDTKTIPTDDSVSYGNPIKREEPFLIRVSVENGPEETYEWTPSDSDAVGLSVRISGDAIEFTEVVR</sequence>
<dbReference type="GeneID" id="56037008"/>
<reference evidence="1 2" key="1">
    <citation type="submission" date="2020-06" db="EMBL/GenBank/DDBJ databases">
        <title>NJ-3-1, isolated from saline soil.</title>
        <authorList>
            <person name="Cui H.L."/>
            <person name="Shi X."/>
        </authorList>
    </citation>
    <scope>NUCLEOTIDE SEQUENCE [LARGE SCALE GENOMIC DNA]</scope>
    <source>
        <strain evidence="1 2">NJ-3-1</strain>
    </source>
</reference>
<dbReference type="Proteomes" id="UP000509626">
    <property type="component" value="Chromosome"/>
</dbReference>
<proteinExistence type="predicted"/>
<name>A0A7D5QGA6_9EURY</name>
<protein>
    <submittedName>
        <fullName evidence="1">Uncharacterized protein</fullName>
    </submittedName>
</protein>
<dbReference type="KEGG" id="halu:HUG12_06075"/>
<accession>A0A7D5QGA6</accession>
<gene>
    <name evidence="1" type="ORF">HUG12_06075</name>
</gene>
<keyword evidence="2" id="KW-1185">Reference proteome</keyword>
<organism evidence="1 2">
    <name type="scientific">Halorarum salinum</name>
    <dbReference type="NCBI Taxonomy" id="2743089"/>
    <lineage>
        <taxon>Archaea</taxon>
        <taxon>Methanobacteriati</taxon>
        <taxon>Methanobacteriota</taxon>
        <taxon>Stenosarchaea group</taxon>
        <taxon>Halobacteria</taxon>
        <taxon>Halobacteriales</taxon>
        <taxon>Haloferacaceae</taxon>
        <taxon>Halorarum</taxon>
    </lineage>
</organism>